<feature type="compositionally biased region" description="Polar residues" evidence="11">
    <location>
        <begin position="107"/>
        <end position="116"/>
    </location>
</feature>
<feature type="signal peptide" evidence="13">
    <location>
        <begin position="1"/>
        <end position="32"/>
    </location>
</feature>
<dbReference type="PANTHER" id="PTHR24365:SF541">
    <property type="entry name" value="PROTEIN TOLL-RELATED"/>
    <property type="match status" value="1"/>
</dbReference>
<evidence type="ECO:0000256" key="12">
    <source>
        <dbReference type="SAM" id="Phobius"/>
    </source>
</evidence>
<dbReference type="PROSITE" id="PS51450">
    <property type="entry name" value="LRR"/>
    <property type="match status" value="1"/>
</dbReference>
<dbReference type="Gene3D" id="3.80.10.10">
    <property type="entry name" value="Ribonuclease Inhibitor"/>
    <property type="match status" value="3"/>
</dbReference>
<gene>
    <name evidence="15" type="ORF">ElyMa_000042300</name>
</gene>
<dbReference type="SUPFAM" id="SSF52058">
    <property type="entry name" value="L domain-like"/>
    <property type="match status" value="2"/>
</dbReference>
<keyword evidence="7 12" id="KW-1133">Transmembrane helix</keyword>
<evidence type="ECO:0000313" key="16">
    <source>
        <dbReference type="Proteomes" id="UP000762676"/>
    </source>
</evidence>
<keyword evidence="8 12" id="KW-0472">Membrane</keyword>
<dbReference type="InterPro" id="IPR032675">
    <property type="entry name" value="LRR_dom_sf"/>
</dbReference>
<organism evidence="15 16">
    <name type="scientific">Elysia marginata</name>
    <dbReference type="NCBI Taxonomy" id="1093978"/>
    <lineage>
        <taxon>Eukaryota</taxon>
        <taxon>Metazoa</taxon>
        <taxon>Spiralia</taxon>
        <taxon>Lophotrochozoa</taxon>
        <taxon>Mollusca</taxon>
        <taxon>Gastropoda</taxon>
        <taxon>Heterobranchia</taxon>
        <taxon>Euthyneura</taxon>
        <taxon>Panpulmonata</taxon>
        <taxon>Sacoglossa</taxon>
        <taxon>Placobranchoidea</taxon>
        <taxon>Plakobranchidae</taxon>
        <taxon>Elysia</taxon>
    </lineage>
</organism>
<evidence type="ECO:0000256" key="3">
    <source>
        <dbReference type="ARBA" id="ARBA00022614"/>
    </source>
</evidence>
<evidence type="ECO:0000256" key="13">
    <source>
        <dbReference type="SAM" id="SignalP"/>
    </source>
</evidence>
<dbReference type="Proteomes" id="UP000762676">
    <property type="component" value="Unassembled WGS sequence"/>
</dbReference>
<dbReference type="SMART" id="SM00369">
    <property type="entry name" value="LRR_TYP"/>
    <property type="match status" value="5"/>
</dbReference>
<comment type="caution">
    <text evidence="15">The sequence shown here is derived from an EMBL/GenBank/DDBJ whole genome shotgun (WGS) entry which is preliminary data.</text>
</comment>
<dbReference type="InterPro" id="IPR001611">
    <property type="entry name" value="Leu-rich_rpt"/>
</dbReference>
<keyword evidence="4 12" id="KW-0812">Transmembrane</keyword>
<feature type="region of interest" description="Disordered" evidence="11">
    <location>
        <begin position="73"/>
        <end position="126"/>
    </location>
</feature>
<feature type="domain" description="TIR" evidence="14">
    <location>
        <begin position="802"/>
        <end position="940"/>
    </location>
</feature>
<keyword evidence="5 13" id="KW-0732">Signal</keyword>
<comment type="subcellular location">
    <subcellularLocation>
        <location evidence="1">Membrane</location>
        <topology evidence="1">Single-pass membrane protein</topology>
    </subcellularLocation>
</comment>
<keyword evidence="6" id="KW-0677">Repeat</keyword>
<evidence type="ECO:0000256" key="11">
    <source>
        <dbReference type="SAM" id="MobiDB-lite"/>
    </source>
</evidence>
<dbReference type="InterPro" id="IPR035897">
    <property type="entry name" value="Toll_tir_struct_dom_sf"/>
</dbReference>
<dbReference type="InterPro" id="IPR000157">
    <property type="entry name" value="TIR_dom"/>
</dbReference>
<protein>
    <submittedName>
        <fullName evidence="15">Toll-like receptor e</fullName>
    </submittedName>
</protein>
<dbReference type="SMART" id="SM00255">
    <property type="entry name" value="TIR"/>
    <property type="match status" value="1"/>
</dbReference>
<evidence type="ECO:0000259" key="14">
    <source>
        <dbReference type="PROSITE" id="PS50104"/>
    </source>
</evidence>
<dbReference type="InterPro" id="IPR003591">
    <property type="entry name" value="Leu-rich_rpt_typical-subtyp"/>
</dbReference>
<feature type="transmembrane region" description="Helical" evidence="12">
    <location>
        <begin position="754"/>
        <end position="776"/>
    </location>
</feature>
<evidence type="ECO:0000256" key="10">
    <source>
        <dbReference type="ARBA" id="ARBA00023180"/>
    </source>
</evidence>
<dbReference type="EMBL" id="BMAT01000058">
    <property type="protein sequence ID" value="GFR58847.1"/>
    <property type="molecule type" value="Genomic_DNA"/>
</dbReference>
<dbReference type="PANTHER" id="PTHR24365">
    <property type="entry name" value="TOLL-LIKE RECEPTOR"/>
    <property type="match status" value="1"/>
</dbReference>
<comment type="similarity">
    <text evidence="2">Belongs to the Toll-like receptor family.</text>
</comment>
<feature type="chain" id="PRO_5043472693" evidence="13">
    <location>
        <begin position="33"/>
        <end position="947"/>
    </location>
</feature>
<dbReference type="GO" id="GO:0005886">
    <property type="term" value="C:plasma membrane"/>
    <property type="evidence" value="ECO:0007669"/>
    <property type="project" value="TreeGrafter"/>
</dbReference>
<name>A0AAV4EDU9_9GAST</name>
<feature type="compositionally biased region" description="Polar residues" evidence="11">
    <location>
        <begin position="73"/>
        <end position="90"/>
    </location>
</feature>
<sequence length="947" mass="107541">MKSVRKTHPPVLGPRQFALILTFLQFVSLARVGNPAVKVMSIPRSKAHNAVHHAYQSGNAIKKPLAVPPVRFSSQTERLTDTDTPGSQPAPSGCSVCDESLPVGDLDQSTRSQSSRKAPDLDTRASPGGVECCRVNETHADCRNCSLQAIPTTLPDSITSLLLGHNSINDEELSNAPFKIYPGLVLLSLSTNKITSLPHNAFEGLPMLQCLCLQYNNIKMDQSLNSSLAFRPLKKTLIYLRLNGFNKDMTNANLIYPSYALSFLPNLKYLFISGIPMVRFENPGQKLTALTHLVMTGFWYGYCNLTGLDGEAFEFNNLTYLEISDCNLDGNFVNKSALANLGRLEYLGISNNFELGIQKVGELMYGQRRNKNLKVLLMQRINPRFSPCIVVYKSTLRNFRHTGLQKIIAMDNKIEVIEKGALLRLPKSLQVLNLTNNKIIFGEYIQDLGHLTGLTNLILDSSTKSYGFPYKYPMNVLNNCARNSTNYRSRVYGNKAPRDVSIKSIPVPPNLLSLSMYRNEMAYTLNNMTFSTPNKLTSLNLTLNVFEYLDGPIRGLRNVRNLSMDLCLVKDISCVFFNHFPSLQNLILSNNRLDNRLARNDGGCIFAQLSSLTSLDLSHNNIYHLNEDAFKGLVSMENLKLSENRLGKVSFSIVHMKNLQLLDLQKNQIQFLNATTRAEIEEISKGRHHPRINLSFNPISCNCENLEFLEWLSDRVLVNLNFSEENYYCDMMRQPEGYIQIIAELRRQCIKNTALFDLVICVTMVVMLALVGVLAYRFRWTLRYWYHAAKLTIQPIVSPETFEFDVFVSYSDKDDFVEEELIPKLQDEFNLRVMMHGLCFPAGGHITDSIHMAVTNSRKTLVVITKNMLNSHWCNYELMMARREAIRRGRQVLVFLFLEDLDHSEMTSNIASYIRESTYIAYPPDPRYRRVFWRKLADDLGADTPMI</sequence>
<dbReference type="Gene3D" id="3.40.50.10140">
    <property type="entry name" value="Toll/interleukin-1 receptor homology (TIR) domain"/>
    <property type="match status" value="1"/>
</dbReference>
<dbReference type="AlphaFoldDB" id="A0AAV4EDU9"/>
<keyword evidence="10" id="KW-0325">Glycoprotein</keyword>
<accession>A0AAV4EDU9</accession>
<evidence type="ECO:0000313" key="15">
    <source>
        <dbReference type="EMBL" id="GFR58847.1"/>
    </source>
</evidence>
<dbReference type="GO" id="GO:0007165">
    <property type="term" value="P:signal transduction"/>
    <property type="evidence" value="ECO:0007669"/>
    <property type="project" value="InterPro"/>
</dbReference>
<keyword evidence="9 15" id="KW-0675">Receptor</keyword>
<evidence type="ECO:0000256" key="8">
    <source>
        <dbReference type="ARBA" id="ARBA00023136"/>
    </source>
</evidence>
<keyword evidence="3" id="KW-0433">Leucine-rich repeat</keyword>
<dbReference type="SUPFAM" id="SSF52200">
    <property type="entry name" value="Toll/Interleukin receptor TIR domain"/>
    <property type="match status" value="1"/>
</dbReference>
<dbReference type="PROSITE" id="PS50104">
    <property type="entry name" value="TIR"/>
    <property type="match status" value="1"/>
</dbReference>
<dbReference type="Pfam" id="PF13855">
    <property type="entry name" value="LRR_8"/>
    <property type="match status" value="2"/>
</dbReference>
<evidence type="ECO:0000256" key="1">
    <source>
        <dbReference type="ARBA" id="ARBA00004167"/>
    </source>
</evidence>
<evidence type="ECO:0000256" key="5">
    <source>
        <dbReference type="ARBA" id="ARBA00022729"/>
    </source>
</evidence>
<proteinExistence type="inferred from homology"/>
<evidence type="ECO:0000256" key="2">
    <source>
        <dbReference type="ARBA" id="ARBA00009634"/>
    </source>
</evidence>
<dbReference type="Pfam" id="PF13676">
    <property type="entry name" value="TIR_2"/>
    <property type="match status" value="1"/>
</dbReference>
<evidence type="ECO:0000256" key="9">
    <source>
        <dbReference type="ARBA" id="ARBA00023170"/>
    </source>
</evidence>
<evidence type="ECO:0000256" key="6">
    <source>
        <dbReference type="ARBA" id="ARBA00022737"/>
    </source>
</evidence>
<evidence type="ECO:0000256" key="7">
    <source>
        <dbReference type="ARBA" id="ARBA00022989"/>
    </source>
</evidence>
<keyword evidence="16" id="KW-1185">Reference proteome</keyword>
<dbReference type="GO" id="GO:0038023">
    <property type="term" value="F:signaling receptor activity"/>
    <property type="evidence" value="ECO:0007669"/>
    <property type="project" value="TreeGrafter"/>
</dbReference>
<evidence type="ECO:0000256" key="4">
    <source>
        <dbReference type="ARBA" id="ARBA00022692"/>
    </source>
</evidence>
<reference evidence="15 16" key="1">
    <citation type="journal article" date="2021" name="Elife">
        <title>Chloroplast acquisition without the gene transfer in kleptoplastic sea slugs, Plakobranchus ocellatus.</title>
        <authorList>
            <person name="Maeda T."/>
            <person name="Takahashi S."/>
            <person name="Yoshida T."/>
            <person name="Shimamura S."/>
            <person name="Takaki Y."/>
            <person name="Nagai Y."/>
            <person name="Toyoda A."/>
            <person name="Suzuki Y."/>
            <person name="Arimoto A."/>
            <person name="Ishii H."/>
            <person name="Satoh N."/>
            <person name="Nishiyama T."/>
            <person name="Hasebe M."/>
            <person name="Maruyama T."/>
            <person name="Minagawa J."/>
            <person name="Obokata J."/>
            <person name="Shigenobu S."/>
        </authorList>
    </citation>
    <scope>NUCLEOTIDE SEQUENCE [LARGE SCALE GENOMIC DNA]</scope>
</reference>